<protein>
    <submittedName>
        <fullName evidence="2">HD domain-containing protein</fullName>
    </submittedName>
</protein>
<accession>A0A7M2RGG6</accession>
<dbReference type="KEGG" id="bliq:INP51_00150"/>
<reference evidence="2 3" key="1">
    <citation type="submission" date="2020-10" db="EMBL/GenBank/DDBJ databases">
        <title>Blautia liquoris sp.nov., isolated from the mud in a fermentation cellar used for the production of Chinese strong-flavoured liquor.</title>
        <authorList>
            <person name="Lu L."/>
        </authorList>
    </citation>
    <scope>NUCLEOTIDE SEQUENCE [LARGE SCALE GENOMIC DNA]</scope>
    <source>
        <strain evidence="2 3">LZLJ-3</strain>
    </source>
</reference>
<dbReference type="Pfam" id="PF01966">
    <property type="entry name" value="HD"/>
    <property type="match status" value="1"/>
</dbReference>
<dbReference type="CDD" id="cd00077">
    <property type="entry name" value="HDc"/>
    <property type="match status" value="1"/>
</dbReference>
<dbReference type="EMBL" id="CP063304">
    <property type="protein sequence ID" value="QOV19433.1"/>
    <property type="molecule type" value="Genomic_DNA"/>
</dbReference>
<proteinExistence type="predicted"/>
<feature type="domain" description="HD" evidence="1">
    <location>
        <begin position="43"/>
        <end position="147"/>
    </location>
</feature>
<organism evidence="2 3">
    <name type="scientific">Blautia liquoris</name>
    <dbReference type="NCBI Taxonomy" id="2779518"/>
    <lineage>
        <taxon>Bacteria</taxon>
        <taxon>Bacillati</taxon>
        <taxon>Bacillota</taxon>
        <taxon>Clostridia</taxon>
        <taxon>Lachnospirales</taxon>
        <taxon>Lachnospiraceae</taxon>
        <taxon>Blautia</taxon>
    </lineage>
</organism>
<dbReference type="AlphaFoldDB" id="A0A7M2RGG6"/>
<evidence type="ECO:0000313" key="2">
    <source>
        <dbReference type="EMBL" id="QOV19433.1"/>
    </source>
</evidence>
<evidence type="ECO:0000259" key="1">
    <source>
        <dbReference type="Pfam" id="PF01966"/>
    </source>
</evidence>
<dbReference type="Proteomes" id="UP000593601">
    <property type="component" value="Chromosome"/>
</dbReference>
<keyword evidence="3" id="KW-1185">Reference proteome</keyword>
<dbReference type="RefSeq" id="WP_193735753.1">
    <property type="nucleotide sequence ID" value="NZ_CP063304.1"/>
</dbReference>
<dbReference type="Gene3D" id="1.10.3210.10">
    <property type="entry name" value="Hypothetical protein af1432"/>
    <property type="match status" value="1"/>
</dbReference>
<dbReference type="SUPFAM" id="SSF109604">
    <property type="entry name" value="HD-domain/PDEase-like"/>
    <property type="match status" value="1"/>
</dbReference>
<dbReference type="InterPro" id="IPR006674">
    <property type="entry name" value="HD_domain"/>
</dbReference>
<dbReference type="InterPro" id="IPR003607">
    <property type="entry name" value="HD/PDEase_dom"/>
</dbReference>
<sequence>MAEAKKKIVLSDEEGFYKILQDVCRDSRFCESKKYIQHGNISVYTHSIAVAYYSCWLAEHYNIKVKKKELIRGALLHDYFLYDWHKNKEEGRHLHGFTHPATALRNALEDFDLTLIEQDIIKRHMFPLIPVPPKYREGVLVSIADKICSIYETTHRKLNWSFYLLKWS</sequence>
<evidence type="ECO:0000313" key="3">
    <source>
        <dbReference type="Proteomes" id="UP000593601"/>
    </source>
</evidence>
<name>A0A7M2RGG6_9FIRM</name>
<gene>
    <name evidence="2" type="ORF">INP51_00150</name>
</gene>